<dbReference type="HOGENOM" id="CLU_2039691_0_0_1"/>
<name>A0A066UZT6_TILAU</name>
<dbReference type="AlphaFoldDB" id="A0A066UZT6"/>
<dbReference type="InParanoid" id="A0A066UZT6"/>
<evidence type="ECO:0000256" key="1">
    <source>
        <dbReference type="SAM" id="Phobius"/>
    </source>
</evidence>
<dbReference type="GeneID" id="25265545"/>
<feature type="transmembrane region" description="Helical" evidence="1">
    <location>
        <begin position="71"/>
        <end position="91"/>
    </location>
</feature>
<proteinExistence type="predicted"/>
<gene>
    <name evidence="2" type="ORF">K437DRAFT_260435</name>
</gene>
<dbReference type="Proteomes" id="UP000027361">
    <property type="component" value="Unassembled WGS sequence"/>
</dbReference>
<keyword evidence="1" id="KW-1133">Transmembrane helix</keyword>
<reference evidence="2 3" key="1">
    <citation type="submission" date="2014-05" db="EMBL/GenBank/DDBJ databases">
        <title>Draft genome sequence of a rare smut relative, Tilletiaria anomala UBC 951.</title>
        <authorList>
            <consortium name="DOE Joint Genome Institute"/>
            <person name="Toome M."/>
            <person name="Kuo A."/>
            <person name="Henrissat B."/>
            <person name="Lipzen A."/>
            <person name="Tritt A."/>
            <person name="Yoshinaga Y."/>
            <person name="Zane M."/>
            <person name="Barry K."/>
            <person name="Grigoriev I.V."/>
            <person name="Spatafora J.W."/>
            <person name="Aimea M.C."/>
        </authorList>
    </citation>
    <scope>NUCLEOTIDE SEQUENCE [LARGE SCALE GENOMIC DNA]</scope>
    <source>
        <strain evidence="2 3">UBC 951</strain>
    </source>
</reference>
<organism evidence="2 3">
    <name type="scientific">Tilletiaria anomala (strain ATCC 24038 / CBS 436.72 / UBC 951)</name>
    <dbReference type="NCBI Taxonomy" id="1037660"/>
    <lineage>
        <taxon>Eukaryota</taxon>
        <taxon>Fungi</taxon>
        <taxon>Dikarya</taxon>
        <taxon>Basidiomycota</taxon>
        <taxon>Ustilaginomycotina</taxon>
        <taxon>Exobasidiomycetes</taxon>
        <taxon>Georgefischeriales</taxon>
        <taxon>Tilletiariaceae</taxon>
        <taxon>Tilletiaria</taxon>
    </lineage>
</organism>
<evidence type="ECO:0000313" key="2">
    <source>
        <dbReference type="EMBL" id="KDN34751.1"/>
    </source>
</evidence>
<dbReference type="RefSeq" id="XP_013239702.1">
    <property type="nucleotide sequence ID" value="XM_013384248.1"/>
</dbReference>
<protein>
    <submittedName>
        <fullName evidence="2">Uncharacterized protein</fullName>
    </submittedName>
</protein>
<comment type="caution">
    <text evidence="2">The sequence shown here is derived from an EMBL/GenBank/DDBJ whole genome shotgun (WGS) entry which is preliminary data.</text>
</comment>
<accession>A0A066UZT6</accession>
<evidence type="ECO:0000313" key="3">
    <source>
        <dbReference type="Proteomes" id="UP000027361"/>
    </source>
</evidence>
<keyword evidence="1" id="KW-0472">Membrane</keyword>
<dbReference type="EMBL" id="JMSN01000271">
    <property type="protein sequence ID" value="KDN34751.1"/>
    <property type="molecule type" value="Genomic_DNA"/>
</dbReference>
<sequence length="121" mass="14083">MLKLTEPGFDSNGIASSKRFRGTSDYVAHSLPLRLLDSRNRSQPYVHHYDQKLFFPIDGAHIHRVHLGLPLMAALCLLSELALVSFLRLLWRDVLCFSYFCRKTLPPQMEYKNRPAKGYYR</sequence>
<keyword evidence="1" id="KW-0812">Transmembrane</keyword>
<keyword evidence="3" id="KW-1185">Reference proteome</keyword>